<evidence type="ECO:0000313" key="2">
    <source>
        <dbReference type="EMBL" id="ETO02306.1"/>
    </source>
</evidence>
<proteinExistence type="predicted"/>
<dbReference type="AlphaFoldDB" id="X6LLS1"/>
<gene>
    <name evidence="2" type="ORF">RFI_35131</name>
</gene>
<protein>
    <submittedName>
        <fullName evidence="2">Uncharacterized protein</fullName>
    </submittedName>
</protein>
<comment type="caution">
    <text evidence="2">The sequence shown here is derived from an EMBL/GenBank/DDBJ whole genome shotgun (WGS) entry which is preliminary data.</text>
</comment>
<evidence type="ECO:0000256" key="1">
    <source>
        <dbReference type="SAM" id="MobiDB-lite"/>
    </source>
</evidence>
<accession>X6LLS1</accession>
<feature type="region of interest" description="Disordered" evidence="1">
    <location>
        <begin position="189"/>
        <end position="220"/>
    </location>
</feature>
<reference evidence="2 3" key="1">
    <citation type="journal article" date="2013" name="Curr. Biol.">
        <title>The Genome of the Foraminiferan Reticulomyxa filosa.</title>
        <authorList>
            <person name="Glockner G."/>
            <person name="Hulsmann N."/>
            <person name="Schleicher M."/>
            <person name="Noegel A.A."/>
            <person name="Eichinger L."/>
            <person name="Gallinger C."/>
            <person name="Pawlowski J."/>
            <person name="Sierra R."/>
            <person name="Euteneuer U."/>
            <person name="Pillet L."/>
            <person name="Moustafa A."/>
            <person name="Platzer M."/>
            <person name="Groth M."/>
            <person name="Szafranski K."/>
            <person name="Schliwa M."/>
        </authorList>
    </citation>
    <scope>NUCLEOTIDE SEQUENCE [LARGE SCALE GENOMIC DNA]</scope>
</reference>
<sequence>MIQAFPTNDLEEDINANYIYRTGSPSPRISTFSCCFYVRVCIPNKIKFKKKKKRRQNDRDDKFGQKILMLRIIRKDVNALKQSKHLPLVAEYQEVGKESMDQNELIDILQNIKPVLDIQENNQDPSGVSSKVDDLKEYIRGSIDKLPLQLQTTHSAPVRITLLHLFYFEKKNNTYIKINHSRCKLLTKKKDKRRHQVEDRNVRQRRVNTNRNSARYDRNK</sequence>
<name>X6LLS1_RETFI</name>
<dbReference type="EMBL" id="ASPP01036120">
    <property type="protein sequence ID" value="ETO02306.1"/>
    <property type="molecule type" value="Genomic_DNA"/>
</dbReference>
<dbReference type="Proteomes" id="UP000023152">
    <property type="component" value="Unassembled WGS sequence"/>
</dbReference>
<keyword evidence="3" id="KW-1185">Reference proteome</keyword>
<organism evidence="2 3">
    <name type="scientific">Reticulomyxa filosa</name>
    <dbReference type="NCBI Taxonomy" id="46433"/>
    <lineage>
        <taxon>Eukaryota</taxon>
        <taxon>Sar</taxon>
        <taxon>Rhizaria</taxon>
        <taxon>Retaria</taxon>
        <taxon>Foraminifera</taxon>
        <taxon>Monothalamids</taxon>
        <taxon>Reticulomyxidae</taxon>
        <taxon>Reticulomyxa</taxon>
    </lineage>
</organism>
<evidence type="ECO:0000313" key="3">
    <source>
        <dbReference type="Proteomes" id="UP000023152"/>
    </source>
</evidence>